<evidence type="ECO:0000313" key="5">
    <source>
        <dbReference type="Proteomes" id="UP000032811"/>
    </source>
</evidence>
<dbReference type="EMBL" id="LN679998">
    <property type="protein sequence ID" value="CEJ72512.1"/>
    <property type="molecule type" value="Genomic_DNA"/>
</dbReference>
<dbReference type="EMBL" id="CDNY01000003">
    <property type="protein sequence ID" value="CEO32035.1"/>
    <property type="molecule type" value="Genomic_DNA"/>
</dbReference>
<feature type="transmembrane region" description="Helical" evidence="1">
    <location>
        <begin position="49"/>
        <end position="67"/>
    </location>
</feature>
<keyword evidence="5" id="KW-1185">Reference proteome</keyword>
<reference evidence="2 5" key="1">
    <citation type="submission" date="2014-11" db="EMBL/GenBank/DDBJ databases">
        <authorList>
            <person name="Aslett M.A."/>
            <person name="De Silva N."/>
        </authorList>
    </citation>
    <scope>NUCLEOTIDE SEQUENCE [LARGE SCALE GENOMIC DNA]</scope>
    <source>
        <strain evidence="2 5">ATCC9714</strain>
        <strain evidence="3">UMC4404</strain>
    </source>
</reference>
<protein>
    <submittedName>
        <fullName evidence="2">Membrane protein</fullName>
    </submittedName>
</protein>
<keyword evidence="1" id="KW-0472">Membrane</keyword>
<dbReference type="PATRIC" id="fig|1505.7.peg.327"/>
<keyword evidence="1" id="KW-0812">Transmembrane</keyword>
<sequence>MSKLDKLLRSFGCGCNSPFGGSSLLIIAVVVFLLLGTDLLDNFFCDDNSWIWIILIILLLFNFDDGCC</sequence>
<feature type="transmembrane region" description="Helical" evidence="1">
    <location>
        <begin position="20"/>
        <end position="37"/>
    </location>
</feature>
<dbReference type="Proteomes" id="UP000049685">
    <property type="component" value="Unassembled WGS sequence"/>
</dbReference>
<dbReference type="Proteomes" id="UP000032811">
    <property type="component" value="Chromosome 1"/>
</dbReference>
<evidence type="ECO:0000313" key="4">
    <source>
        <dbReference type="EMBL" id="CEQ02191.1"/>
    </source>
</evidence>
<dbReference type="GeneID" id="97536273"/>
<evidence type="ECO:0000313" key="3">
    <source>
        <dbReference type="EMBL" id="CEO32035.1"/>
    </source>
</evidence>
<evidence type="ECO:0000313" key="2">
    <source>
        <dbReference type="EMBL" id="CEJ72512.1"/>
    </source>
</evidence>
<name>A0A0A1SG91_PARSO</name>
<dbReference type="KEGG" id="psor:RSJ16_02870"/>
<accession>A0A0A1SG91</accession>
<dbReference type="RefSeq" id="WP_021125083.1">
    <property type="nucleotide sequence ID" value="NZ_BDJI01000002.1"/>
</dbReference>
<dbReference type="AlphaFoldDB" id="A0A0A1SG91"/>
<gene>
    <name evidence="2" type="ORF">ATCC9714_04001</name>
    <name evidence="4" type="ORF">R28058_00151</name>
    <name evidence="3" type="ORF">UMC4404_00151</name>
</gene>
<reference evidence="6 7" key="2">
    <citation type="submission" date="2015-01" db="EMBL/GenBank/DDBJ databases">
        <authorList>
            <person name="Aslett A.Martin."/>
            <person name="De Silva Nishadi"/>
        </authorList>
    </citation>
    <scope>NUCLEOTIDE SEQUENCE [LARGE SCALE GENOMIC DNA]</scope>
    <source>
        <strain evidence="4 6">R28058</strain>
        <strain evidence="7">UMC4404</strain>
    </source>
</reference>
<evidence type="ECO:0000313" key="6">
    <source>
        <dbReference type="Proteomes" id="UP000049127"/>
    </source>
</evidence>
<dbReference type="eggNOG" id="ENOG502ZUEE">
    <property type="taxonomic scope" value="Bacteria"/>
</dbReference>
<dbReference type="EMBL" id="CEKZ01000003">
    <property type="protein sequence ID" value="CEQ02191.1"/>
    <property type="molecule type" value="Genomic_DNA"/>
</dbReference>
<organism evidence="4 6">
    <name type="scientific">Paraclostridium sordellii</name>
    <name type="common">Clostridium sordellii</name>
    <dbReference type="NCBI Taxonomy" id="1505"/>
    <lineage>
        <taxon>Bacteria</taxon>
        <taxon>Bacillati</taxon>
        <taxon>Bacillota</taxon>
        <taxon>Clostridia</taxon>
        <taxon>Peptostreptococcales</taxon>
        <taxon>Peptostreptococcaceae</taxon>
        <taxon>Paraclostridium</taxon>
    </lineage>
</organism>
<proteinExistence type="predicted"/>
<dbReference type="Proteomes" id="UP000049127">
    <property type="component" value="Unassembled WGS sequence"/>
</dbReference>
<evidence type="ECO:0000256" key="1">
    <source>
        <dbReference type="SAM" id="Phobius"/>
    </source>
</evidence>
<evidence type="ECO:0000313" key="7">
    <source>
        <dbReference type="Proteomes" id="UP000049685"/>
    </source>
</evidence>
<keyword evidence="1" id="KW-1133">Transmembrane helix</keyword>